<feature type="domain" description="VTT" evidence="2">
    <location>
        <begin position="67"/>
        <end position="180"/>
    </location>
</feature>
<comment type="caution">
    <text evidence="3">The sequence shown here is derived from an EMBL/GenBank/DDBJ whole genome shotgun (WGS) entry which is preliminary data.</text>
</comment>
<evidence type="ECO:0000259" key="2">
    <source>
        <dbReference type="Pfam" id="PF09335"/>
    </source>
</evidence>
<organism evidence="3 4">
    <name type="scientific">Halomonas flagellata</name>
    <dbReference type="NCBI Taxonomy" id="2920385"/>
    <lineage>
        <taxon>Bacteria</taxon>
        <taxon>Pseudomonadati</taxon>
        <taxon>Pseudomonadota</taxon>
        <taxon>Gammaproteobacteria</taxon>
        <taxon>Oceanospirillales</taxon>
        <taxon>Halomonadaceae</taxon>
        <taxon>Halomonas</taxon>
    </lineage>
</organism>
<sequence length="226" mass="24158">MPKENSLSRPWCWVAIGAGLLMAAYLWVWHSPDLAAVQRWAEEASHHPLTVIVVILVMAVTLAIGLPGSIGLWLIAPFYTPLAATPMLIVGSVGGALGAYSLAARVGGRFSPGALTRRIMRMLAGRSDFLTQCALRVMPGFPHSVVNYAAGLCRLPLATFIAAAVVGLGIKWAVYASAIHSTLAAVEREEALGVDVMLPLLALTLLLLIGAWMRRRLDQVRNGLAD</sequence>
<keyword evidence="1" id="KW-0472">Membrane</keyword>
<evidence type="ECO:0000256" key="1">
    <source>
        <dbReference type="SAM" id="Phobius"/>
    </source>
</evidence>
<name>A0ABS9RV07_9GAMM</name>
<dbReference type="InterPro" id="IPR032816">
    <property type="entry name" value="VTT_dom"/>
</dbReference>
<feature type="transmembrane region" description="Helical" evidence="1">
    <location>
        <begin position="82"/>
        <end position="103"/>
    </location>
</feature>
<feature type="transmembrane region" description="Helical" evidence="1">
    <location>
        <begin position="191"/>
        <end position="213"/>
    </location>
</feature>
<feature type="transmembrane region" description="Helical" evidence="1">
    <location>
        <begin position="148"/>
        <end position="170"/>
    </location>
</feature>
<reference evidence="3 4" key="1">
    <citation type="submission" date="2022-02" db="EMBL/GenBank/DDBJ databases">
        <title>Halomonas fukangensis sp. nov., a halophilic bacterium isolated from a bulk soil of Kalidium foliatum at Fukang.</title>
        <authorList>
            <person name="Huang Y."/>
        </authorList>
    </citation>
    <scope>NUCLEOTIDE SEQUENCE [LARGE SCALE GENOMIC DNA]</scope>
    <source>
        <strain evidence="3 4">EGI 63088</strain>
    </source>
</reference>
<accession>A0ABS9RV07</accession>
<dbReference type="Pfam" id="PF09335">
    <property type="entry name" value="VTT_dom"/>
    <property type="match status" value="1"/>
</dbReference>
<proteinExistence type="predicted"/>
<keyword evidence="4" id="KW-1185">Reference proteome</keyword>
<dbReference type="Proteomes" id="UP001202117">
    <property type="component" value="Unassembled WGS sequence"/>
</dbReference>
<feature type="transmembrane region" description="Helical" evidence="1">
    <location>
        <begin position="12"/>
        <end position="29"/>
    </location>
</feature>
<keyword evidence="1" id="KW-1133">Transmembrane helix</keyword>
<keyword evidence="1" id="KW-0812">Transmembrane</keyword>
<dbReference type="EMBL" id="JAKVPY010000011">
    <property type="protein sequence ID" value="MCH4563691.1"/>
    <property type="molecule type" value="Genomic_DNA"/>
</dbReference>
<gene>
    <name evidence="3" type="ORF">MKP05_11180</name>
</gene>
<evidence type="ECO:0000313" key="4">
    <source>
        <dbReference type="Proteomes" id="UP001202117"/>
    </source>
</evidence>
<feature type="transmembrane region" description="Helical" evidence="1">
    <location>
        <begin position="49"/>
        <end position="75"/>
    </location>
</feature>
<protein>
    <submittedName>
        <fullName evidence="3">VTT domain-containing protein</fullName>
    </submittedName>
</protein>
<dbReference type="RefSeq" id="WP_240568344.1">
    <property type="nucleotide sequence ID" value="NZ_JAKVPY010000011.1"/>
</dbReference>
<evidence type="ECO:0000313" key="3">
    <source>
        <dbReference type="EMBL" id="MCH4563691.1"/>
    </source>
</evidence>